<dbReference type="OrthoDB" id="9804574at2"/>
<sequence>MTQFWTVQKRSVLDTVIQEGAYLPSISASDYIRKIPMLSQTYSNIHKIFCDLNGYDPLAVSGMVFGFAKRVTFGDDDVQVVPYTDYEDFRQSIGFNREAVLSLWREFEKSDEEYVVLDLCYTEEFNWMALDINDFQAIMPPITLGPPFRGEASLERILLSLSSGVPTMSELPTTLYQVHAPYITRRNVRYVYPMFPLPDYEDYF</sequence>
<evidence type="ECO:0000313" key="2">
    <source>
        <dbReference type="Proteomes" id="UP000218399"/>
    </source>
</evidence>
<dbReference type="RefSeq" id="WP_133088511.1">
    <property type="nucleotide sequence ID" value="NZ_MVOH01000016.1"/>
</dbReference>
<reference evidence="1 2" key="1">
    <citation type="journal article" date="2017" name="ISME J.">
        <title>Unveiling bifidobacterial biogeography across the mammalian branch of the tree of life.</title>
        <authorList>
            <person name="Milani C."/>
            <person name="Mangifesta M."/>
            <person name="Mancabelli L."/>
            <person name="Lugli G.A."/>
            <person name="James K."/>
            <person name="Duranti S."/>
            <person name="Turroni F."/>
            <person name="Ferrario C."/>
            <person name="Ossiprandi M.C."/>
            <person name="van Sinderen D."/>
            <person name="Ventura M."/>
        </authorList>
    </citation>
    <scope>NUCLEOTIDE SEQUENCE [LARGE SCALE GENOMIC DNA]</scope>
    <source>
        <strain evidence="2">Ham19E</strain>
    </source>
</reference>
<proteinExistence type="predicted"/>
<keyword evidence="2" id="KW-1185">Reference proteome</keyword>
<organism evidence="1 2">
    <name type="scientific">Bifidobacterium criceti</name>
    <dbReference type="NCBI Taxonomy" id="1960969"/>
    <lineage>
        <taxon>Bacteria</taxon>
        <taxon>Bacillati</taxon>
        <taxon>Actinomycetota</taxon>
        <taxon>Actinomycetes</taxon>
        <taxon>Bifidobacteriales</taxon>
        <taxon>Bifidobacteriaceae</taxon>
        <taxon>Bifidobacterium</taxon>
    </lineage>
</organism>
<dbReference type="EMBL" id="MVOH01000016">
    <property type="protein sequence ID" value="PAU67163.1"/>
    <property type="molecule type" value="Genomic_DNA"/>
</dbReference>
<evidence type="ECO:0000313" key="1">
    <source>
        <dbReference type="EMBL" id="PAU67163.1"/>
    </source>
</evidence>
<comment type="caution">
    <text evidence="1">The sequence shown here is derived from an EMBL/GenBank/DDBJ whole genome shotgun (WGS) entry which is preliminary data.</text>
</comment>
<accession>A0A2A2EDP6</accession>
<protein>
    <submittedName>
        <fullName evidence="1">Uncharacterized protein</fullName>
    </submittedName>
</protein>
<name>A0A2A2EDP6_9BIFI</name>
<dbReference type="AlphaFoldDB" id="A0A2A2EDP6"/>
<gene>
    <name evidence="1" type="ORF">B1526_1445</name>
</gene>
<dbReference type="Proteomes" id="UP000218399">
    <property type="component" value="Unassembled WGS sequence"/>
</dbReference>